<accession>A0A397J1R4</accession>
<evidence type="ECO:0000313" key="2">
    <source>
        <dbReference type="Proteomes" id="UP000266861"/>
    </source>
</evidence>
<gene>
    <name evidence="1" type="ORF">Glove_155g104</name>
</gene>
<dbReference type="EMBL" id="PQFF01000146">
    <property type="protein sequence ID" value="RHZ78840.1"/>
    <property type="molecule type" value="Genomic_DNA"/>
</dbReference>
<evidence type="ECO:0000313" key="1">
    <source>
        <dbReference type="EMBL" id="RHZ78840.1"/>
    </source>
</evidence>
<dbReference type="AlphaFoldDB" id="A0A397J1R4"/>
<proteinExistence type="predicted"/>
<comment type="caution">
    <text evidence="1">The sequence shown here is derived from an EMBL/GenBank/DDBJ whole genome shotgun (WGS) entry which is preliminary data.</text>
</comment>
<reference evidence="1 2" key="1">
    <citation type="submission" date="2018-08" db="EMBL/GenBank/DDBJ databases">
        <title>Genome and evolution of the arbuscular mycorrhizal fungus Diversispora epigaea (formerly Glomus versiforme) and its bacterial endosymbionts.</title>
        <authorList>
            <person name="Sun X."/>
            <person name="Fei Z."/>
            <person name="Harrison M."/>
        </authorList>
    </citation>
    <scope>NUCLEOTIDE SEQUENCE [LARGE SCALE GENOMIC DNA]</scope>
    <source>
        <strain evidence="1 2">IT104</strain>
    </source>
</reference>
<keyword evidence="2" id="KW-1185">Reference proteome</keyword>
<sequence>MKILLLHIPAFKFSMYSELPSGMFSENMFDACAIELEHLISNLSRKESIDTSIQLISNNVLYDYDRLKLSDNNFRFRSRLSYATFAYTLNID</sequence>
<name>A0A397J1R4_9GLOM</name>
<organism evidence="1 2">
    <name type="scientific">Diversispora epigaea</name>
    <dbReference type="NCBI Taxonomy" id="1348612"/>
    <lineage>
        <taxon>Eukaryota</taxon>
        <taxon>Fungi</taxon>
        <taxon>Fungi incertae sedis</taxon>
        <taxon>Mucoromycota</taxon>
        <taxon>Glomeromycotina</taxon>
        <taxon>Glomeromycetes</taxon>
        <taxon>Diversisporales</taxon>
        <taxon>Diversisporaceae</taxon>
        <taxon>Diversispora</taxon>
    </lineage>
</organism>
<protein>
    <submittedName>
        <fullName evidence="1">Uncharacterized protein</fullName>
    </submittedName>
</protein>
<dbReference type="Proteomes" id="UP000266861">
    <property type="component" value="Unassembled WGS sequence"/>
</dbReference>